<accession>A0A0E9THP1</accession>
<organism evidence="1">
    <name type="scientific">Anguilla anguilla</name>
    <name type="common">European freshwater eel</name>
    <name type="synonym">Muraena anguilla</name>
    <dbReference type="NCBI Taxonomy" id="7936"/>
    <lineage>
        <taxon>Eukaryota</taxon>
        <taxon>Metazoa</taxon>
        <taxon>Chordata</taxon>
        <taxon>Craniata</taxon>
        <taxon>Vertebrata</taxon>
        <taxon>Euteleostomi</taxon>
        <taxon>Actinopterygii</taxon>
        <taxon>Neopterygii</taxon>
        <taxon>Teleostei</taxon>
        <taxon>Anguilliformes</taxon>
        <taxon>Anguillidae</taxon>
        <taxon>Anguilla</taxon>
    </lineage>
</organism>
<reference evidence="1" key="2">
    <citation type="journal article" date="2015" name="Fish Shellfish Immunol.">
        <title>Early steps in the European eel (Anguilla anguilla)-Vibrio vulnificus interaction in the gills: Role of the RtxA13 toxin.</title>
        <authorList>
            <person name="Callol A."/>
            <person name="Pajuelo D."/>
            <person name="Ebbesson L."/>
            <person name="Teles M."/>
            <person name="MacKenzie S."/>
            <person name="Amaro C."/>
        </authorList>
    </citation>
    <scope>NUCLEOTIDE SEQUENCE</scope>
</reference>
<evidence type="ECO:0000313" key="1">
    <source>
        <dbReference type="EMBL" id="JAH53116.1"/>
    </source>
</evidence>
<dbReference type="EMBL" id="GBXM01055461">
    <property type="protein sequence ID" value="JAH53116.1"/>
    <property type="molecule type" value="Transcribed_RNA"/>
</dbReference>
<name>A0A0E9THP1_ANGAN</name>
<protein>
    <submittedName>
        <fullName evidence="1">Uncharacterized protein</fullName>
    </submittedName>
</protein>
<reference evidence="1" key="1">
    <citation type="submission" date="2014-11" db="EMBL/GenBank/DDBJ databases">
        <authorList>
            <person name="Amaro Gonzalez C."/>
        </authorList>
    </citation>
    <scope>NUCLEOTIDE SEQUENCE</scope>
</reference>
<proteinExistence type="predicted"/>
<dbReference type="AlphaFoldDB" id="A0A0E9THP1"/>
<sequence length="77" mass="8775">MKYLKSLVFLKVEMDSVHRIVCVLLMVPSRSLGIISARQGVGTENKKYYKKIIMLDNIPGHCVRYTNTHTMLCCTLA</sequence>